<evidence type="ECO:0000313" key="5">
    <source>
        <dbReference type="Proteomes" id="UP000431264"/>
    </source>
</evidence>
<comment type="caution">
    <text evidence="4">The sequence shown here is derived from an EMBL/GenBank/DDBJ whole genome shotgun (WGS) entry which is preliminary data.</text>
</comment>
<dbReference type="GO" id="GO:0004789">
    <property type="term" value="F:thiamine-phosphate diphosphorylase activity"/>
    <property type="evidence" value="ECO:0007669"/>
    <property type="project" value="TreeGrafter"/>
</dbReference>
<dbReference type="InterPro" id="IPR013785">
    <property type="entry name" value="Aldolase_TIM"/>
</dbReference>
<dbReference type="Gene3D" id="3.20.20.70">
    <property type="entry name" value="Aldolase class I"/>
    <property type="match status" value="1"/>
</dbReference>
<reference evidence="5" key="1">
    <citation type="submission" date="2019-05" db="EMBL/GenBank/DDBJ databases">
        <title>Flavobacterium profundi sp. nov., isolated from a deep-sea seamount.</title>
        <authorList>
            <person name="Zhang D.-C."/>
        </authorList>
    </citation>
    <scope>NUCLEOTIDE SEQUENCE [LARGE SCALE GENOMIC DNA]</scope>
    <source>
        <strain evidence="5">TP390</strain>
    </source>
</reference>
<dbReference type="Pfam" id="PF02581">
    <property type="entry name" value="TMP-TENI"/>
    <property type="match status" value="1"/>
</dbReference>
<dbReference type="AlphaFoldDB" id="A0A6I4IUZ7"/>
<keyword evidence="2" id="KW-0784">Thiamine biosynthesis</keyword>
<dbReference type="PANTHER" id="PTHR20857:SF15">
    <property type="entry name" value="THIAMINE-PHOSPHATE SYNTHASE"/>
    <property type="match status" value="1"/>
</dbReference>
<dbReference type="Proteomes" id="UP000431264">
    <property type="component" value="Unassembled WGS sequence"/>
</dbReference>
<keyword evidence="5" id="KW-1185">Reference proteome</keyword>
<evidence type="ECO:0000259" key="3">
    <source>
        <dbReference type="Pfam" id="PF02581"/>
    </source>
</evidence>
<feature type="domain" description="Thiamine phosphate synthase/TenI" evidence="3">
    <location>
        <begin position="3"/>
        <end position="174"/>
    </location>
</feature>
<accession>A0A6I4IUZ7</accession>
<dbReference type="OrthoDB" id="194683at2"/>
<sequence>MIVISNPTEIANEHQIIQALFEEGLELFHIRKPDASEEKLRCYIAAIDSKYHCKLVLHQQYNLVAEFQLERLHFSEKVRQTIPDNFQKLVPFLSTSVHTIADFNNLSERYDAAFISPIYPSISKTDYKPTQNLLEQTKERTNWKTKWIALGGISAENIAATLTQGFDDVALLGTIWNSTNPIQNFKKCQKIVHTYLP</sequence>
<dbReference type="RefSeq" id="WP_140999195.1">
    <property type="nucleotide sequence ID" value="NZ_VDCZ01000015.1"/>
</dbReference>
<proteinExistence type="predicted"/>
<dbReference type="EMBL" id="WQLW01000015">
    <property type="protein sequence ID" value="MVO10769.1"/>
    <property type="molecule type" value="Genomic_DNA"/>
</dbReference>
<organism evidence="4 5">
    <name type="scientific">Flavobacterium profundi</name>
    <dbReference type="NCBI Taxonomy" id="1774945"/>
    <lineage>
        <taxon>Bacteria</taxon>
        <taxon>Pseudomonadati</taxon>
        <taxon>Bacteroidota</taxon>
        <taxon>Flavobacteriia</taxon>
        <taxon>Flavobacteriales</taxon>
        <taxon>Flavobacteriaceae</taxon>
        <taxon>Flavobacterium</taxon>
    </lineage>
</organism>
<name>A0A6I4IUZ7_9FLAO</name>
<dbReference type="GO" id="GO:0005737">
    <property type="term" value="C:cytoplasm"/>
    <property type="evidence" value="ECO:0007669"/>
    <property type="project" value="TreeGrafter"/>
</dbReference>
<comment type="pathway">
    <text evidence="1">Cofactor biosynthesis; thiamine diphosphate biosynthesis.</text>
</comment>
<dbReference type="InterPro" id="IPR036206">
    <property type="entry name" value="ThiamineP_synth_sf"/>
</dbReference>
<dbReference type="InterPro" id="IPR022998">
    <property type="entry name" value="ThiamineP_synth_TenI"/>
</dbReference>
<evidence type="ECO:0000313" key="4">
    <source>
        <dbReference type="EMBL" id="MVO10769.1"/>
    </source>
</evidence>
<dbReference type="SUPFAM" id="SSF51391">
    <property type="entry name" value="Thiamin phosphate synthase"/>
    <property type="match status" value="1"/>
</dbReference>
<gene>
    <name evidence="4" type="ORF">GOQ30_16480</name>
</gene>
<dbReference type="PANTHER" id="PTHR20857">
    <property type="entry name" value="THIAMINE-PHOSPHATE PYROPHOSPHORYLASE"/>
    <property type="match status" value="1"/>
</dbReference>
<evidence type="ECO:0000256" key="2">
    <source>
        <dbReference type="ARBA" id="ARBA00022977"/>
    </source>
</evidence>
<protein>
    <submittedName>
        <fullName evidence="4">Thiamine phosphate synthase</fullName>
    </submittedName>
</protein>
<dbReference type="GO" id="GO:0009228">
    <property type="term" value="P:thiamine biosynthetic process"/>
    <property type="evidence" value="ECO:0007669"/>
    <property type="project" value="UniProtKB-KW"/>
</dbReference>
<evidence type="ECO:0000256" key="1">
    <source>
        <dbReference type="ARBA" id="ARBA00004948"/>
    </source>
</evidence>
<dbReference type="CDD" id="cd00564">
    <property type="entry name" value="TMP_TenI"/>
    <property type="match status" value="1"/>
</dbReference>